<dbReference type="EC" id="2.5.1.74" evidence="8 9"/>
<comment type="similarity">
    <text evidence="8">Belongs to the MenA family. Type 1 subfamily.</text>
</comment>
<dbReference type="HAMAP" id="MF_01937">
    <property type="entry name" value="MenA_1"/>
    <property type="match status" value="1"/>
</dbReference>
<keyword evidence="6 8" id="KW-1133">Transmembrane helix</keyword>
<evidence type="ECO:0000256" key="1">
    <source>
        <dbReference type="ARBA" id="ARBA00004141"/>
    </source>
</evidence>
<feature type="transmembrane region" description="Helical" evidence="8">
    <location>
        <begin position="38"/>
        <end position="55"/>
    </location>
</feature>
<evidence type="ECO:0000256" key="8">
    <source>
        <dbReference type="HAMAP-Rule" id="MF_01937"/>
    </source>
</evidence>
<feature type="transmembrane region" description="Helical" evidence="8">
    <location>
        <begin position="138"/>
        <end position="157"/>
    </location>
</feature>
<dbReference type="EMBL" id="JBHUNF010000004">
    <property type="protein sequence ID" value="MFD2674932.1"/>
    <property type="molecule type" value="Genomic_DNA"/>
</dbReference>
<keyword evidence="5 8" id="KW-0812">Transmembrane</keyword>
<evidence type="ECO:0000313" key="11">
    <source>
        <dbReference type="EMBL" id="MFD2674932.1"/>
    </source>
</evidence>
<dbReference type="NCBIfam" id="NF004751">
    <property type="entry name" value="PRK06080.1-3"/>
    <property type="match status" value="1"/>
</dbReference>
<evidence type="ECO:0000256" key="5">
    <source>
        <dbReference type="ARBA" id="ARBA00022692"/>
    </source>
</evidence>
<comment type="catalytic activity">
    <reaction evidence="8">
        <text>an all-trans-polyprenyl diphosphate + 1,4-dihydroxy-2-naphthoate + H(+) = a 2-demethylmenaquinol + CO2 + diphosphate</text>
        <dbReference type="Rhea" id="RHEA:26478"/>
        <dbReference type="Rhea" id="RHEA-COMP:9563"/>
        <dbReference type="Rhea" id="RHEA-COMP:9564"/>
        <dbReference type="ChEBI" id="CHEBI:11173"/>
        <dbReference type="ChEBI" id="CHEBI:15378"/>
        <dbReference type="ChEBI" id="CHEBI:16526"/>
        <dbReference type="ChEBI" id="CHEBI:33019"/>
        <dbReference type="ChEBI" id="CHEBI:55437"/>
        <dbReference type="ChEBI" id="CHEBI:58914"/>
        <dbReference type="EC" id="2.5.1.74"/>
    </reaction>
</comment>
<evidence type="ECO:0000313" key="12">
    <source>
        <dbReference type="Proteomes" id="UP001597453"/>
    </source>
</evidence>
<dbReference type="Gene3D" id="1.10.357.140">
    <property type="entry name" value="UbiA prenyltransferase"/>
    <property type="match status" value="1"/>
</dbReference>
<proteinExistence type="inferred from homology"/>
<feature type="transmembrane region" description="Helical" evidence="8">
    <location>
        <begin position="265"/>
        <end position="284"/>
    </location>
</feature>
<evidence type="ECO:0000256" key="2">
    <source>
        <dbReference type="ARBA" id="ARBA00022428"/>
    </source>
</evidence>
<dbReference type="CDD" id="cd13962">
    <property type="entry name" value="PT_UbiA_UBIAD1"/>
    <property type="match status" value="1"/>
</dbReference>
<dbReference type="InterPro" id="IPR026046">
    <property type="entry name" value="UBIAD1"/>
</dbReference>
<sequence>MSKSKRRSPSQQPRKRTAPVQRTATFGDWVEGARLRTLPLAVVPVALGFATATVINPGDYHWVRALAALAVALFLQIGVNYANDYSDGIRGTDDVRVGPARLTGAGLVKPALVRNTAFAFFGLAALAGLFLVVRTGHWWLIAVGIVCILAAWFYTGGKRPYGYAGLGELFVFVFFGLVATAGTTFVMVGFVPTDTWVVAVAAGLFACAVLMVNNIRDIEQDKLAGKHTLASRIGYRWSRILFAVMALAPFLVSGVFMLVYPLAGFSLFALLLIVPAVIITSTSLRPKDLILALKLTSIGSLVWALLLSAALVIPMIVLSTLPDLPPVPAP</sequence>
<keyword evidence="2 8" id="KW-0474">Menaquinone biosynthesis</keyword>
<feature type="transmembrane region" description="Helical" evidence="8">
    <location>
        <begin position="111"/>
        <end position="132"/>
    </location>
</feature>
<dbReference type="GO" id="GO:0046428">
    <property type="term" value="F:1,4-dihydroxy-2-naphthoate polyprenyltransferase activity"/>
    <property type="evidence" value="ECO:0007669"/>
    <property type="project" value="UniProtKB-EC"/>
</dbReference>
<feature type="transmembrane region" description="Helical" evidence="8">
    <location>
        <begin position="169"/>
        <end position="190"/>
    </location>
</feature>
<protein>
    <recommendedName>
        <fullName evidence="8 9">1,4-dihydroxy-2-naphthoate octaprenyltransferase</fullName>
        <shortName evidence="8">DHNA-octaprenyltransferase</shortName>
        <ecNumber evidence="8 9">2.5.1.74</ecNumber>
    </recommendedName>
</protein>
<comment type="subcellular location">
    <subcellularLocation>
        <location evidence="8">Cell membrane</location>
        <topology evidence="8">Multi-pass membrane protein</topology>
    </subcellularLocation>
    <subcellularLocation>
        <location evidence="1">Membrane</location>
        <topology evidence="1">Multi-pass membrane protein</topology>
    </subcellularLocation>
</comment>
<name>A0ABW5RJ16_9MICO</name>
<evidence type="ECO:0000256" key="4">
    <source>
        <dbReference type="ARBA" id="ARBA00022679"/>
    </source>
</evidence>
<feature type="transmembrane region" description="Helical" evidence="8">
    <location>
        <begin position="237"/>
        <end position="259"/>
    </location>
</feature>
<organism evidence="11 12">
    <name type="scientific">Gulosibacter bifidus</name>
    <dbReference type="NCBI Taxonomy" id="272239"/>
    <lineage>
        <taxon>Bacteria</taxon>
        <taxon>Bacillati</taxon>
        <taxon>Actinomycetota</taxon>
        <taxon>Actinomycetes</taxon>
        <taxon>Micrococcales</taxon>
        <taxon>Microbacteriaceae</taxon>
        <taxon>Gulosibacter</taxon>
    </lineage>
</organism>
<dbReference type="PANTHER" id="PTHR13929">
    <property type="entry name" value="1,4-DIHYDROXY-2-NAPHTHOATE OCTAPRENYLTRANSFERASE"/>
    <property type="match status" value="1"/>
</dbReference>
<feature type="region of interest" description="Disordered" evidence="10">
    <location>
        <begin position="1"/>
        <end position="21"/>
    </location>
</feature>
<keyword evidence="12" id="KW-1185">Reference proteome</keyword>
<keyword evidence="7 8" id="KW-0472">Membrane</keyword>
<keyword evidence="3 8" id="KW-1003">Cell membrane</keyword>
<dbReference type="InterPro" id="IPR044878">
    <property type="entry name" value="UbiA_sf"/>
</dbReference>
<dbReference type="InterPro" id="IPR004657">
    <property type="entry name" value="MenA"/>
</dbReference>
<feature type="transmembrane region" description="Helical" evidence="8">
    <location>
        <begin position="196"/>
        <end position="216"/>
    </location>
</feature>
<dbReference type="Pfam" id="PF01040">
    <property type="entry name" value="UbiA"/>
    <property type="match status" value="1"/>
</dbReference>
<gene>
    <name evidence="8" type="primary">menA</name>
    <name evidence="11" type="ORF">ACFSUQ_06445</name>
</gene>
<dbReference type="PANTHER" id="PTHR13929:SF0">
    <property type="entry name" value="UBIA PRENYLTRANSFERASE DOMAIN-CONTAINING PROTEIN 1"/>
    <property type="match status" value="1"/>
</dbReference>
<feature type="compositionally biased region" description="Basic residues" evidence="10">
    <location>
        <begin position="1"/>
        <end position="17"/>
    </location>
</feature>
<comment type="caution">
    <text evidence="11">The sequence shown here is derived from an EMBL/GenBank/DDBJ whole genome shotgun (WGS) entry which is preliminary data.</text>
</comment>
<evidence type="ECO:0000256" key="7">
    <source>
        <dbReference type="ARBA" id="ARBA00023136"/>
    </source>
</evidence>
<evidence type="ECO:0000256" key="9">
    <source>
        <dbReference type="NCBIfam" id="TIGR00751"/>
    </source>
</evidence>
<dbReference type="PIRSF" id="PIRSF005355">
    <property type="entry name" value="UBIAD1"/>
    <property type="match status" value="1"/>
</dbReference>
<evidence type="ECO:0000256" key="10">
    <source>
        <dbReference type="SAM" id="MobiDB-lite"/>
    </source>
</evidence>
<dbReference type="InterPro" id="IPR000537">
    <property type="entry name" value="UbiA_prenyltransferase"/>
</dbReference>
<keyword evidence="4 8" id="KW-0808">Transferase</keyword>
<feature type="transmembrane region" description="Helical" evidence="8">
    <location>
        <begin position="291"/>
        <end position="317"/>
    </location>
</feature>
<accession>A0ABW5RJ16</accession>
<reference evidence="12" key="1">
    <citation type="journal article" date="2019" name="Int. J. Syst. Evol. Microbiol.">
        <title>The Global Catalogue of Microorganisms (GCM) 10K type strain sequencing project: providing services to taxonomists for standard genome sequencing and annotation.</title>
        <authorList>
            <consortium name="The Broad Institute Genomics Platform"/>
            <consortium name="The Broad Institute Genome Sequencing Center for Infectious Disease"/>
            <person name="Wu L."/>
            <person name="Ma J."/>
        </authorList>
    </citation>
    <scope>NUCLEOTIDE SEQUENCE [LARGE SCALE GENOMIC DNA]</scope>
    <source>
        <strain evidence="12">TISTR 1511</strain>
    </source>
</reference>
<dbReference type="NCBIfam" id="TIGR00751">
    <property type="entry name" value="menA"/>
    <property type="match status" value="1"/>
</dbReference>
<evidence type="ECO:0000256" key="3">
    <source>
        <dbReference type="ARBA" id="ARBA00022475"/>
    </source>
</evidence>
<comment type="pathway">
    <text evidence="8">Quinol/quinone metabolism; menaquinone biosynthesis; menaquinol from 1,4-dihydroxy-2-naphthoate: step 1/2.</text>
</comment>
<evidence type="ECO:0000256" key="6">
    <source>
        <dbReference type="ARBA" id="ARBA00022989"/>
    </source>
</evidence>
<dbReference type="RefSeq" id="WP_066058437.1">
    <property type="nucleotide sequence ID" value="NZ_JBHUNF010000004.1"/>
</dbReference>
<dbReference type="Proteomes" id="UP001597453">
    <property type="component" value="Unassembled WGS sequence"/>
</dbReference>
<comment type="function">
    <text evidence="8">Conversion of 1,4-dihydroxy-2-naphthoate (DHNA) to demethylmenaquinone (DMK).</text>
</comment>
<feature type="transmembrane region" description="Helical" evidence="8">
    <location>
        <begin position="61"/>
        <end position="82"/>
    </location>
</feature>